<keyword evidence="2 5" id="KW-0812">Transmembrane</keyword>
<feature type="transmembrane region" description="Helical" evidence="5">
    <location>
        <begin position="293"/>
        <end position="318"/>
    </location>
</feature>
<evidence type="ECO:0000256" key="1">
    <source>
        <dbReference type="ARBA" id="ARBA00004141"/>
    </source>
</evidence>
<dbReference type="CDD" id="cd06261">
    <property type="entry name" value="TM_PBP2"/>
    <property type="match status" value="1"/>
</dbReference>
<dbReference type="InterPro" id="IPR000515">
    <property type="entry name" value="MetI-like"/>
</dbReference>
<keyword evidence="5" id="KW-0813">Transport</keyword>
<dbReference type="Gene3D" id="1.10.3720.10">
    <property type="entry name" value="MetI-like"/>
    <property type="match status" value="1"/>
</dbReference>
<name>A0A285VVK9_9MICO</name>
<evidence type="ECO:0000256" key="2">
    <source>
        <dbReference type="ARBA" id="ARBA00022692"/>
    </source>
</evidence>
<dbReference type="PANTHER" id="PTHR42727">
    <property type="entry name" value="PHOSPHATE TRANSPORT SYSTEM PERMEASE PROTEIN"/>
    <property type="match status" value="1"/>
</dbReference>
<sequence>MTTTARAPSARVDNPLPTVSLSKSSPRHGEKVVVGWLFLCAAFSVLVTVGIVLSLIPPTIEFFNRVAPGDFFSTDFWAPTNSGNPGFGVLRLIVGTLNVTLWALLIAIPAGLGAAIYLSEYAGRTSRKILKPVLEVLEGVPTVAYGFFALTFVTPILREIWPTFLPGKLGEPPGIFSAASAGLVMGVMIIPTVASISQDAMSAVPSGLRQAAYGLGSTRMQVATRVVVPAALSGIVASFVLGVSRAIGETMIVLLAAGAAANLTMWPNDSVLTMTTFIARTSTGDIGTGTTTYYTIFAVGSVLFVMTFLMNMVSIALVRRFRETYE</sequence>
<keyword evidence="9" id="KW-1185">Reference proteome</keyword>
<dbReference type="InterPro" id="IPR011864">
    <property type="entry name" value="Phosphate_PstC"/>
</dbReference>
<keyword evidence="4 5" id="KW-0472">Membrane</keyword>
<dbReference type="Pfam" id="PF00528">
    <property type="entry name" value="BPD_transp_1"/>
    <property type="match status" value="1"/>
</dbReference>
<gene>
    <name evidence="8" type="ORF">SAMN05421879_1127</name>
</gene>
<dbReference type="EMBL" id="OBQK01000012">
    <property type="protein sequence ID" value="SOC57286.1"/>
    <property type="molecule type" value="Genomic_DNA"/>
</dbReference>
<dbReference type="PROSITE" id="PS50928">
    <property type="entry name" value="ABC_TM1"/>
    <property type="match status" value="1"/>
</dbReference>
<comment type="function">
    <text evidence="6">Part of the binding-protein-dependent transport system for phosphate; probably responsible for the translocation of the substrate across the membrane.</text>
</comment>
<evidence type="ECO:0000256" key="4">
    <source>
        <dbReference type="ARBA" id="ARBA00023136"/>
    </source>
</evidence>
<feature type="domain" description="ABC transmembrane type-1" evidence="7">
    <location>
        <begin position="93"/>
        <end position="314"/>
    </location>
</feature>
<evidence type="ECO:0000313" key="9">
    <source>
        <dbReference type="Proteomes" id="UP000219688"/>
    </source>
</evidence>
<dbReference type="GO" id="GO:0005315">
    <property type="term" value="F:phosphate transmembrane transporter activity"/>
    <property type="evidence" value="ECO:0007669"/>
    <property type="project" value="InterPro"/>
</dbReference>
<evidence type="ECO:0000259" key="7">
    <source>
        <dbReference type="PROSITE" id="PS50928"/>
    </source>
</evidence>
<dbReference type="SUPFAM" id="SSF161098">
    <property type="entry name" value="MetI-like"/>
    <property type="match status" value="1"/>
</dbReference>
<comment type="similarity">
    <text evidence="6">Belongs to the binding-protein-dependent transport system permease family. CysTW subfamily.</text>
</comment>
<dbReference type="NCBIfam" id="TIGR02138">
    <property type="entry name" value="phosphate_pstC"/>
    <property type="match status" value="1"/>
</dbReference>
<accession>A0A285VVK9</accession>
<dbReference type="GO" id="GO:0005886">
    <property type="term" value="C:plasma membrane"/>
    <property type="evidence" value="ECO:0007669"/>
    <property type="project" value="UniProtKB-SubCell"/>
</dbReference>
<proteinExistence type="inferred from homology"/>
<protein>
    <recommendedName>
        <fullName evidence="6">Phosphate transport system permease protein</fullName>
    </recommendedName>
</protein>
<keyword evidence="6" id="KW-1003">Cell membrane</keyword>
<keyword evidence="6" id="KW-0592">Phosphate transport</keyword>
<comment type="subcellular location">
    <subcellularLocation>
        <location evidence="5">Cell membrane</location>
        <topology evidence="5">Multi-pass membrane protein</topology>
    </subcellularLocation>
    <subcellularLocation>
        <location evidence="1">Membrane</location>
        <topology evidence="1">Multi-pass membrane protein</topology>
    </subcellularLocation>
</comment>
<evidence type="ECO:0000313" key="8">
    <source>
        <dbReference type="EMBL" id="SOC57286.1"/>
    </source>
</evidence>
<dbReference type="GO" id="GO:0006817">
    <property type="term" value="P:phosphate ion transport"/>
    <property type="evidence" value="ECO:0007669"/>
    <property type="project" value="UniProtKB-KW"/>
</dbReference>
<dbReference type="Proteomes" id="UP000219688">
    <property type="component" value="Unassembled WGS sequence"/>
</dbReference>
<feature type="transmembrane region" description="Helical" evidence="5">
    <location>
        <begin position="99"/>
        <end position="118"/>
    </location>
</feature>
<dbReference type="InterPro" id="IPR035906">
    <property type="entry name" value="MetI-like_sf"/>
</dbReference>
<reference evidence="9" key="1">
    <citation type="submission" date="2017-08" db="EMBL/GenBank/DDBJ databases">
        <authorList>
            <person name="Varghese N."/>
            <person name="Submissions S."/>
        </authorList>
    </citation>
    <scope>NUCLEOTIDE SEQUENCE [LARGE SCALE GENOMIC DNA]</scope>
    <source>
        <strain evidence="9">USBA17B2</strain>
    </source>
</reference>
<dbReference type="RefSeq" id="WP_097188975.1">
    <property type="nucleotide sequence ID" value="NZ_OBQK01000012.1"/>
</dbReference>
<evidence type="ECO:0000256" key="5">
    <source>
        <dbReference type="RuleBase" id="RU363032"/>
    </source>
</evidence>
<keyword evidence="3 5" id="KW-1133">Transmembrane helix</keyword>
<feature type="transmembrane region" description="Helical" evidence="5">
    <location>
        <begin position="139"/>
        <end position="157"/>
    </location>
</feature>
<feature type="transmembrane region" description="Helical" evidence="5">
    <location>
        <begin position="177"/>
        <end position="196"/>
    </location>
</feature>
<organism evidence="8 9">
    <name type="scientific">Ornithinimicrobium cerasi</name>
    <dbReference type="NCBI Taxonomy" id="2248773"/>
    <lineage>
        <taxon>Bacteria</taxon>
        <taxon>Bacillati</taxon>
        <taxon>Actinomycetota</taxon>
        <taxon>Actinomycetes</taxon>
        <taxon>Micrococcales</taxon>
        <taxon>Ornithinimicrobiaceae</taxon>
        <taxon>Ornithinimicrobium</taxon>
    </lineage>
</organism>
<feature type="transmembrane region" description="Helical" evidence="5">
    <location>
        <begin position="226"/>
        <end position="247"/>
    </location>
</feature>
<evidence type="ECO:0000256" key="3">
    <source>
        <dbReference type="ARBA" id="ARBA00022989"/>
    </source>
</evidence>
<evidence type="ECO:0000256" key="6">
    <source>
        <dbReference type="RuleBase" id="RU363054"/>
    </source>
</evidence>
<dbReference type="PANTHER" id="PTHR42727:SF1">
    <property type="entry name" value="PHOSPHATE TRANSPORT SYSTEM PERMEASE"/>
    <property type="match status" value="1"/>
</dbReference>
<dbReference type="AlphaFoldDB" id="A0A285VVK9"/>
<feature type="transmembrane region" description="Helical" evidence="5">
    <location>
        <begin position="33"/>
        <end position="56"/>
    </location>
</feature>